<evidence type="ECO:0000313" key="2">
    <source>
        <dbReference type="Proteomes" id="UP000233556"/>
    </source>
</evidence>
<keyword evidence="2" id="KW-1185">Reference proteome</keyword>
<reference evidence="2" key="1">
    <citation type="submission" date="2017-11" db="EMBL/GenBank/DDBJ databases">
        <authorList>
            <person name="Lima N.C."/>
            <person name="Parody-Merino A.M."/>
            <person name="Battley P.F."/>
            <person name="Fidler A.E."/>
            <person name="Prosdocimi F."/>
        </authorList>
    </citation>
    <scope>NUCLEOTIDE SEQUENCE [LARGE SCALE GENOMIC DNA]</scope>
</reference>
<dbReference type="AlphaFoldDB" id="A0A2I0TY47"/>
<protein>
    <recommendedName>
        <fullName evidence="3">Rna-directed dna polymerase from mobile element jockey-like</fullName>
    </recommendedName>
</protein>
<organism evidence="1 2">
    <name type="scientific">Limosa lapponica baueri</name>
    <dbReference type="NCBI Taxonomy" id="1758121"/>
    <lineage>
        <taxon>Eukaryota</taxon>
        <taxon>Metazoa</taxon>
        <taxon>Chordata</taxon>
        <taxon>Craniata</taxon>
        <taxon>Vertebrata</taxon>
        <taxon>Euteleostomi</taxon>
        <taxon>Archelosauria</taxon>
        <taxon>Archosauria</taxon>
        <taxon>Dinosauria</taxon>
        <taxon>Saurischia</taxon>
        <taxon>Theropoda</taxon>
        <taxon>Coelurosauria</taxon>
        <taxon>Aves</taxon>
        <taxon>Neognathae</taxon>
        <taxon>Neoaves</taxon>
        <taxon>Charadriiformes</taxon>
        <taxon>Scolopacidae</taxon>
        <taxon>Limosa</taxon>
    </lineage>
</organism>
<evidence type="ECO:0008006" key="3">
    <source>
        <dbReference type="Google" id="ProtNLM"/>
    </source>
</evidence>
<dbReference type="EMBL" id="KZ506676">
    <property type="protein sequence ID" value="PKU38691.1"/>
    <property type="molecule type" value="Genomic_DNA"/>
</dbReference>
<sequence length="115" mass="13474">MDTRKNFLTERVVERWDGLPREVEESPSLETRHFSNFHLTNVWFSGVHQRPLILRDQLDLQILDINTRFSRHQPSPPEGLESPVNDSDNVWNKVGFLVVSELWIREILRDVAAAL</sequence>
<proteinExistence type="predicted"/>
<reference evidence="2" key="2">
    <citation type="submission" date="2017-12" db="EMBL/GenBank/DDBJ databases">
        <title>Genome sequence of the Bar-tailed Godwit (Limosa lapponica baueri).</title>
        <authorList>
            <person name="Lima N.C.B."/>
            <person name="Parody-Merino A.M."/>
            <person name="Battley P.F."/>
            <person name="Fidler A.E."/>
            <person name="Prosdocimi F."/>
        </authorList>
    </citation>
    <scope>NUCLEOTIDE SEQUENCE [LARGE SCALE GENOMIC DNA]</scope>
</reference>
<evidence type="ECO:0000313" key="1">
    <source>
        <dbReference type="EMBL" id="PKU38691.1"/>
    </source>
</evidence>
<dbReference type="Proteomes" id="UP000233556">
    <property type="component" value="Unassembled WGS sequence"/>
</dbReference>
<accession>A0A2I0TY47</accession>
<gene>
    <name evidence="1" type="ORF">llap_11004</name>
</gene>
<name>A0A2I0TY47_LIMLA</name>